<dbReference type="InterPro" id="IPR024344">
    <property type="entry name" value="MDMPI_metal-binding"/>
</dbReference>
<dbReference type="STRING" id="1736691.SAMN06295964_1761"/>
<dbReference type="Proteomes" id="UP000191040">
    <property type="component" value="Chromosome I"/>
</dbReference>
<dbReference type="Pfam" id="PF07398">
    <property type="entry name" value="MDMPI_C"/>
    <property type="match status" value="1"/>
</dbReference>
<protein>
    <submittedName>
        <fullName evidence="3">TIGR03083 family protein</fullName>
    </submittedName>
</protein>
<dbReference type="InterPro" id="IPR034660">
    <property type="entry name" value="DinB/YfiT-like"/>
</dbReference>
<proteinExistence type="predicted"/>
<evidence type="ECO:0000259" key="1">
    <source>
        <dbReference type="Pfam" id="PF07398"/>
    </source>
</evidence>
<feature type="domain" description="Mycothiol-dependent maleylpyruvate isomerase metal-binding" evidence="2">
    <location>
        <begin position="9"/>
        <end position="139"/>
    </location>
</feature>
<accession>A0A1T4Z0T1</accession>
<evidence type="ECO:0000313" key="4">
    <source>
        <dbReference type="Proteomes" id="UP000191040"/>
    </source>
</evidence>
<dbReference type="NCBIfam" id="TIGR03083">
    <property type="entry name" value="maleylpyruvate isomerase family mycothiol-dependent enzyme"/>
    <property type="match status" value="1"/>
</dbReference>
<dbReference type="GO" id="GO:0046872">
    <property type="term" value="F:metal ion binding"/>
    <property type="evidence" value="ECO:0007669"/>
    <property type="project" value="InterPro"/>
</dbReference>
<sequence length="255" mass="27356">MTDLKLYIDAWRQSADAVLALEPDDWEVPTDLPGWTAHDVLAHLVHLERVMVEGEPEPVGGGAVPADYTNAGVEALRGVPVDQLRADLSDLVARRAETLQDLPDPQAPAVNTPAGVEWTWEIGLRNRVVDMWSHEQDIRRATGLLGGLDAPGAHVTTASFAAALPYVLGRKVQSPAGTVVRWIVTGPVPLDTTIGVGDDGRARPSDAEPTATVRMDTAAFTILGGGRRTPDDVEVEIEGDRELAERVLRAMAVTT</sequence>
<evidence type="ECO:0000313" key="3">
    <source>
        <dbReference type="EMBL" id="SKB07624.1"/>
    </source>
</evidence>
<reference evidence="4" key="1">
    <citation type="submission" date="2017-02" db="EMBL/GenBank/DDBJ databases">
        <authorList>
            <person name="Varghese N."/>
            <person name="Submissions S."/>
        </authorList>
    </citation>
    <scope>NUCLEOTIDE SEQUENCE [LARGE SCALE GENOMIC DNA]</scope>
    <source>
        <strain evidence="4">9H-4</strain>
    </source>
</reference>
<dbReference type="InterPro" id="IPR010872">
    <property type="entry name" value="MDMPI_C-term_domain"/>
</dbReference>
<name>A0A1T4Z0T1_9ACTN</name>
<organism evidence="3 4">
    <name type="scientific">Aeromicrobium choanae</name>
    <dbReference type="NCBI Taxonomy" id="1736691"/>
    <lineage>
        <taxon>Bacteria</taxon>
        <taxon>Bacillati</taxon>
        <taxon>Actinomycetota</taxon>
        <taxon>Actinomycetes</taxon>
        <taxon>Propionibacteriales</taxon>
        <taxon>Nocardioidaceae</taxon>
        <taxon>Aeromicrobium</taxon>
    </lineage>
</organism>
<dbReference type="AlphaFoldDB" id="A0A1T4Z0T1"/>
<keyword evidence="4" id="KW-1185">Reference proteome</keyword>
<feature type="domain" description="MDMPI C-terminal" evidence="1">
    <location>
        <begin position="161"/>
        <end position="246"/>
    </location>
</feature>
<evidence type="ECO:0000259" key="2">
    <source>
        <dbReference type="Pfam" id="PF11716"/>
    </source>
</evidence>
<dbReference type="RefSeq" id="WP_078699806.1">
    <property type="nucleotide sequence ID" value="NZ_LT796768.1"/>
</dbReference>
<dbReference type="InterPro" id="IPR017517">
    <property type="entry name" value="Maleyloyr_isom"/>
</dbReference>
<dbReference type="SUPFAM" id="SSF109854">
    <property type="entry name" value="DinB/YfiT-like putative metalloenzymes"/>
    <property type="match status" value="1"/>
</dbReference>
<dbReference type="Gene3D" id="1.20.120.450">
    <property type="entry name" value="dinb family like domain"/>
    <property type="match status" value="1"/>
</dbReference>
<dbReference type="Pfam" id="PF11716">
    <property type="entry name" value="MDMPI_N"/>
    <property type="match status" value="1"/>
</dbReference>
<dbReference type="OrthoDB" id="154293at2"/>
<dbReference type="EMBL" id="LT796768">
    <property type="protein sequence ID" value="SKB07624.1"/>
    <property type="molecule type" value="Genomic_DNA"/>
</dbReference>
<gene>
    <name evidence="3" type="ORF">SAMN06295964_1761</name>
</gene>